<organism evidence="1 2">
    <name type="scientific">Undibacterium jejuense</name>
    <dbReference type="NCBI Taxonomy" id="1344949"/>
    <lineage>
        <taxon>Bacteria</taxon>
        <taxon>Pseudomonadati</taxon>
        <taxon>Pseudomonadota</taxon>
        <taxon>Betaproteobacteria</taxon>
        <taxon>Burkholderiales</taxon>
        <taxon>Oxalobacteraceae</taxon>
        <taxon>Undibacterium</taxon>
    </lineage>
</organism>
<keyword evidence="1" id="KW-0540">Nuclease</keyword>
<keyword evidence="1" id="KW-0378">Hydrolase</keyword>
<reference evidence="1" key="1">
    <citation type="submission" date="2020-08" db="EMBL/GenBank/DDBJ databases">
        <title>Novel species isolated from subtropical streams in China.</title>
        <authorList>
            <person name="Lu H."/>
        </authorList>
    </citation>
    <scope>NUCLEOTIDE SEQUENCE</scope>
    <source>
        <strain evidence="1">KACC 12607</strain>
    </source>
</reference>
<evidence type="ECO:0000313" key="2">
    <source>
        <dbReference type="Proteomes" id="UP000634011"/>
    </source>
</evidence>
<proteinExistence type="predicted"/>
<protein>
    <submittedName>
        <fullName evidence="1">Restriction endonuclease</fullName>
    </submittedName>
</protein>
<name>A0A923HL31_9BURK</name>
<dbReference type="AlphaFoldDB" id="A0A923HL31"/>
<dbReference type="Proteomes" id="UP000634011">
    <property type="component" value="Unassembled WGS sequence"/>
</dbReference>
<accession>A0A923HL31</accession>
<dbReference type="EMBL" id="JACOFV010000026">
    <property type="protein sequence ID" value="MBC3864245.1"/>
    <property type="molecule type" value="Genomic_DNA"/>
</dbReference>
<evidence type="ECO:0000313" key="1">
    <source>
        <dbReference type="EMBL" id="MBC3864245.1"/>
    </source>
</evidence>
<keyword evidence="1" id="KW-0255">Endonuclease</keyword>
<comment type="caution">
    <text evidence="1">The sequence shown here is derived from an EMBL/GenBank/DDBJ whole genome shotgun (WGS) entry which is preliminary data.</text>
</comment>
<dbReference type="RefSeq" id="WP_186914187.1">
    <property type="nucleotide sequence ID" value="NZ_JACOFV010000026.1"/>
</dbReference>
<gene>
    <name evidence="1" type="ORF">H8K32_19250</name>
</gene>
<keyword evidence="2" id="KW-1185">Reference proteome</keyword>
<dbReference type="GO" id="GO:0004519">
    <property type="term" value="F:endonuclease activity"/>
    <property type="evidence" value="ECO:0007669"/>
    <property type="project" value="UniProtKB-KW"/>
</dbReference>
<sequence>MAVIVAEYLGVRTDTGIKITPIPIGKNIGPSGKPIVACPFKNSHCDKAKRGDKPVCSLRDSETNELWIVCSHRLCATQKGSGKSPMPLSAHQKNILLAVAKEVFDPSITNNEVLVNREVPIPVTQDSDYSADYVMWRKNPTLITSFNPDRPIVLEMQGGGETTSTGDLTKHITEWENGRAELTSPVSKTAPLVTNAWRRQQEQFLVKGNTAMLTGGRMVFCIGSMIYDYLIPRLTNTTIFPPLKNANWTLALLTFIEDKSAELSSHSPPNSIPLKIDTSRSLFTNYGFFVQAITNQGTACNAMFQGPYVDLV</sequence>